<dbReference type="SMART" id="SM00028">
    <property type="entry name" value="TPR"/>
    <property type="match status" value="2"/>
</dbReference>
<dbReference type="InterPro" id="IPR011990">
    <property type="entry name" value="TPR-like_helical_dom_sf"/>
</dbReference>
<organism evidence="1">
    <name type="scientific">marine metagenome</name>
    <dbReference type="NCBI Taxonomy" id="408172"/>
    <lineage>
        <taxon>unclassified sequences</taxon>
        <taxon>metagenomes</taxon>
        <taxon>ecological metagenomes</taxon>
    </lineage>
</organism>
<dbReference type="EMBL" id="UINC01184053">
    <property type="protein sequence ID" value="SVD95090.1"/>
    <property type="molecule type" value="Genomic_DNA"/>
</dbReference>
<proteinExistence type="predicted"/>
<dbReference type="AlphaFoldDB" id="A0A382ZIH2"/>
<reference evidence="1" key="1">
    <citation type="submission" date="2018-05" db="EMBL/GenBank/DDBJ databases">
        <authorList>
            <person name="Lanie J.A."/>
            <person name="Ng W.-L."/>
            <person name="Kazmierczak K.M."/>
            <person name="Andrzejewski T.M."/>
            <person name="Davidsen T.M."/>
            <person name="Wayne K.J."/>
            <person name="Tettelin H."/>
            <person name="Glass J.I."/>
            <person name="Rusch D."/>
            <person name="Podicherti R."/>
            <person name="Tsui H.-C.T."/>
            <person name="Winkler M.E."/>
        </authorList>
    </citation>
    <scope>NUCLEOTIDE SEQUENCE</scope>
</reference>
<name>A0A382ZIH2_9ZZZZ</name>
<accession>A0A382ZIH2</accession>
<dbReference type="Pfam" id="PF13424">
    <property type="entry name" value="TPR_12"/>
    <property type="match status" value="1"/>
</dbReference>
<dbReference type="InterPro" id="IPR019734">
    <property type="entry name" value="TPR_rpt"/>
</dbReference>
<gene>
    <name evidence="1" type="ORF">METZ01_LOCUS447944</name>
</gene>
<dbReference type="PROSITE" id="PS50005">
    <property type="entry name" value="TPR"/>
    <property type="match status" value="1"/>
</dbReference>
<dbReference type="SUPFAM" id="SSF48452">
    <property type="entry name" value="TPR-like"/>
    <property type="match status" value="1"/>
</dbReference>
<evidence type="ECO:0000313" key="1">
    <source>
        <dbReference type="EMBL" id="SVD95090.1"/>
    </source>
</evidence>
<protein>
    <submittedName>
        <fullName evidence="1">Uncharacterized protein</fullName>
    </submittedName>
</protein>
<dbReference type="Gene3D" id="1.25.40.10">
    <property type="entry name" value="Tetratricopeptide repeat domain"/>
    <property type="match status" value="1"/>
</dbReference>
<sequence>MNAPVTSRLRPVVALIVLCAALMSMTSCFVLNIFGGDGLSDDGVTPIGDVTAFEIASALHEAGRFDESLVVYLEAIQSDPTSIVASNAMNEIGRIYLDKGEYEKSLQAYKELLAQFPTYEGAEEVQKKLEFVEKAFQVQRDREKIAKEGTSIN</sequence>